<dbReference type="AlphaFoldDB" id="A0A6M6E617"/>
<dbReference type="RefSeq" id="WP_171778012.1">
    <property type="nucleotide sequence ID" value="NZ_CP045273.1"/>
</dbReference>
<geneLocation type="plasmid" evidence="2">
    <name>pfdu301a</name>
</geneLocation>
<dbReference type="Proteomes" id="UP000501076">
    <property type="component" value="Plasmid pFDU301A"/>
</dbReference>
<protein>
    <submittedName>
        <fullName evidence="1">Uncharacterized protein</fullName>
    </submittedName>
</protein>
<reference evidence="1 2" key="1">
    <citation type="submission" date="2019-10" db="EMBL/GenBank/DDBJ databases">
        <title>Complete genome sequences for adaption low water activity.</title>
        <authorList>
            <person name="Zhao L."/>
            <person name="Zhong J."/>
        </authorList>
    </citation>
    <scope>NUCLEOTIDE SEQUENCE [LARGE SCALE GENOMIC DNA]</scope>
    <source>
        <strain evidence="1 2">FDU301</strain>
        <plasmid evidence="2">pfdu301a</plasmid>
    </source>
</reference>
<evidence type="ECO:0000313" key="2">
    <source>
        <dbReference type="Proteomes" id="UP000501076"/>
    </source>
</evidence>
<proteinExistence type="predicted"/>
<sequence length="203" mass="23871">MSVDKLQYTGMDTLFEKVDKNNLEHIKRFRKIVDKVWKEQGFEVTYSQEGEKFILKDVNGFDVGTFQFSLYKNNKTNECDEIYNFGDLQEIKNSHGYVIEIDKFALCEEGRFENTVRLLYSLYFIAKANNIKYGVALFNPKLFPLFKRRRIPYVDFPEHTKEFQGAPVTPGYIDFEKMYSNSDKVRGLKEIEAEFAIKEVVNS</sequence>
<organism evidence="1 2">
    <name type="scientific">Priestia megaterium</name>
    <name type="common">Bacillus megaterium</name>
    <dbReference type="NCBI Taxonomy" id="1404"/>
    <lineage>
        <taxon>Bacteria</taxon>
        <taxon>Bacillati</taxon>
        <taxon>Bacillota</taxon>
        <taxon>Bacilli</taxon>
        <taxon>Bacillales</taxon>
        <taxon>Bacillaceae</taxon>
        <taxon>Priestia</taxon>
    </lineage>
</organism>
<dbReference type="EMBL" id="CP045273">
    <property type="protein sequence ID" value="QJX80028.1"/>
    <property type="molecule type" value="Genomic_DNA"/>
</dbReference>
<accession>A0A6M6E617</accession>
<gene>
    <name evidence="1" type="ORF">FDZ14_28400</name>
</gene>
<evidence type="ECO:0000313" key="1">
    <source>
        <dbReference type="EMBL" id="QJX80028.1"/>
    </source>
</evidence>
<name>A0A6M6E617_PRIMG</name>
<keyword evidence="1" id="KW-0614">Plasmid</keyword>